<organism evidence="1 2">
    <name type="scientific">Cirrhinus molitorella</name>
    <name type="common">mud carp</name>
    <dbReference type="NCBI Taxonomy" id="172907"/>
    <lineage>
        <taxon>Eukaryota</taxon>
        <taxon>Metazoa</taxon>
        <taxon>Chordata</taxon>
        <taxon>Craniata</taxon>
        <taxon>Vertebrata</taxon>
        <taxon>Euteleostomi</taxon>
        <taxon>Actinopterygii</taxon>
        <taxon>Neopterygii</taxon>
        <taxon>Teleostei</taxon>
        <taxon>Ostariophysi</taxon>
        <taxon>Cypriniformes</taxon>
        <taxon>Cyprinidae</taxon>
        <taxon>Labeoninae</taxon>
        <taxon>Labeonini</taxon>
        <taxon>Cirrhinus</taxon>
    </lineage>
</organism>
<gene>
    <name evidence="1" type="ORF">QQF64_004091</name>
</gene>
<evidence type="ECO:0000313" key="2">
    <source>
        <dbReference type="Proteomes" id="UP001558613"/>
    </source>
</evidence>
<name>A0ABR3MN81_9TELE</name>
<comment type="caution">
    <text evidence="1">The sequence shown here is derived from an EMBL/GenBank/DDBJ whole genome shotgun (WGS) entry which is preliminary data.</text>
</comment>
<dbReference type="Proteomes" id="UP001558613">
    <property type="component" value="Unassembled WGS sequence"/>
</dbReference>
<evidence type="ECO:0000313" key="1">
    <source>
        <dbReference type="EMBL" id="KAL1266064.1"/>
    </source>
</evidence>
<proteinExistence type="predicted"/>
<reference evidence="1 2" key="1">
    <citation type="submission" date="2023-09" db="EMBL/GenBank/DDBJ databases">
        <authorList>
            <person name="Wang M."/>
        </authorList>
    </citation>
    <scope>NUCLEOTIDE SEQUENCE [LARGE SCALE GENOMIC DNA]</scope>
    <source>
        <strain evidence="1">GT-2023</strain>
        <tissue evidence="1">Liver</tissue>
    </source>
</reference>
<sequence>MQSSHIFQSFQDCQLETACFKRQRWKIRTAETLSFLLMDGLAGGKEVHAQYTACLLCSGAPWSPLQDRLTCP</sequence>
<dbReference type="EMBL" id="JAYMGO010000011">
    <property type="protein sequence ID" value="KAL1266064.1"/>
    <property type="molecule type" value="Genomic_DNA"/>
</dbReference>
<keyword evidence="2" id="KW-1185">Reference proteome</keyword>
<accession>A0ABR3MN81</accession>
<protein>
    <submittedName>
        <fullName evidence="1">Uncharacterized protein</fullName>
    </submittedName>
</protein>